<evidence type="ECO:0000256" key="6">
    <source>
        <dbReference type="RuleBase" id="RU367022"/>
    </source>
</evidence>
<comment type="subcellular location">
    <subcellularLocation>
        <location evidence="1 6">Membrane</location>
        <topology evidence="1 6">Multi-pass membrane protein</topology>
    </subcellularLocation>
</comment>
<keyword evidence="6" id="KW-0406">Ion transport</keyword>
<accession>A0A1D2VP22</accession>
<dbReference type="PANTHER" id="PTHR12483">
    <property type="entry name" value="SOLUTE CARRIER FAMILY 31 COPPER TRANSPORTERS"/>
    <property type="match status" value="1"/>
</dbReference>
<dbReference type="RefSeq" id="XP_020049651.1">
    <property type="nucleotide sequence ID" value="XM_020189932.2"/>
</dbReference>
<proteinExistence type="inferred from homology"/>
<protein>
    <recommendedName>
        <fullName evidence="6">Copper transport protein</fullName>
    </recommendedName>
</protein>
<keyword evidence="4 6" id="KW-1133">Transmembrane helix</keyword>
<dbReference type="AlphaFoldDB" id="A0A1D2VP22"/>
<evidence type="ECO:0000256" key="2">
    <source>
        <dbReference type="ARBA" id="ARBA00006921"/>
    </source>
</evidence>
<feature type="transmembrane region" description="Helical" evidence="6">
    <location>
        <begin position="150"/>
        <end position="173"/>
    </location>
</feature>
<keyword evidence="6" id="KW-0813">Transport</keyword>
<dbReference type="FunCoup" id="A0A1D2VP22">
    <property type="interactions" value="27"/>
</dbReference>
<dbReference type="PANTHER" id="PTHR12483:SF73">
    <property type="entry name" value="COPPER TRANSPORT PROTEIN CTR3"/>
    <property type="match status" value="1"/>
</dbReference>
<reference evidence="8" key="1">
    <citation type="submission" date="2016-05" db="EMBL/GenBank/DDBJ databases">
        <title>Comparative genomics of biotechnologically important yeasts.</title>
        <authorList>
            <consortium name="DOE Joint Genome Institute"/>
            <person name="Riley R."/>
            <person name="Haridas S."/>
            <person name="Wolfe K.H."/>
            <person name="Lopes M.R."/>
            <person name="Hittinger C.T."/>
            <person name="Goker M."/>
            <person name="Salamov A."/>
            <person name="Wisecaver J."/>
            <person name="Long T.M."/>
            <person name="Aerts A.L."/>
            <person name="Barry K."/>
            <person name="Choi C."/>
            <person name="Clum A."/>
            <person name="Coughlan A.Y."/>
            <person name="Deshpande S."/>
            <person name="Douglass A.P."/>
            <person name="Hanson S.J."/>
            <person name="Klenk H.-P."/>
            <person name="Labutti K."/>
            <person name="Lapidus A."/>
            <person name="Lindquist E."/>
            <person name="Lipzen A."/>
            <person name="Meier-Kolthoff J.P."/>
            <person name="Ohm R.A."/>
            <person name="Otillar R.P."/>
            <person name="Pangilinan J."/>
            <person name="Peng Y."/>
            <person name="Rokas A."/>
            <person name="Rosa C.A."/>
            <person name="Scheuner C."/>
            <person name="Sibirny A.A."/>
            <person name="Slot J.C."/>
            <person name="Stielow J.B."/>
            <person name="Sun H."/>
            <person name="Kurtzman C.P."/>
            <person name="Blackwell M."/>
            <person name="Grigoriev I.V."/>
            <person name="Jeffries T.W."/>
        </authorList>
    </citation>
    <scope>NUCLEOTIDE SEQUENCE [LARGE SCALE GENOMIC DNA]</scope>
    <source>
        <strain evidence="8">DSM 1968</strain>
    </source>
</reference>
<dbReference type="GeneID" id="30963568"/>
<feature type="non-terminal residue" evidence="7">
    <location>
        <position position="194"/>
    </location>
</feature>
<dbReference type="Proteomes" id="UP000095038">
    <property type="component" value="Unassembled WGS sequence"/>
</dbReference>
<dbReference type="EMBL" id="KV454475">
    <property type="protein sequence ID" value="ODV63344.1"/>
    <property type="molecule type" value="Genomic_DNA"/>
</dbReference>
<name>A0A1D2VP22_9ASCO</name>
<evidence type="ECO:0000256" key="5">
    <source>
        <dbReference type="ARBA" id="ARBA00023136"/>
    </source>
</evidence>
<organism evidence="7 8">
    <name type="scientific">Ascoidea rubescens DSM 1968</name>
    <dbReference type="NCBI Taxonomy" id="1344418"/>
    <lineage>
        <taxon>Eukaryota</taxon>
        <taxon>Fungi</taxon>
        <taxon>Dikarya</taxon>
        <taxon>Ascomycota</taxon>
        <taxon>Saccharomycotina</taxon>
        <taxon>Saccharomycetes</taxon>
        <taxon>Ascoideaceae</taxon>
        <taxon>Ascoidea</taxon>
    </lineage>
</organism>
<dbReference type="InParanoid" id="A0A1D2VP22"/>
<dbReference type="GO" id="GO:0005375">
    <property type="term" value="F:copper ion transmembrane transporter activity"/>
    <property type="evidence" value="ECO:0007669"/>
    <property type="project" value="UniProtKB-UniRule"/>
</dbReference>
<comment type="similarity">
    <text evidence="2 6">Belongs to the copper transporter (Ctr) (TC 1.A.56) family. SLC31A subfamily.</text>
</comment>
<keyword evidence="6" id="KW-0186">Copper</keyword>
<sequence length="194" mass="22715">GSSCKMSMLWNWYSIDTCLISRTWKNDTKAKFAGSCVGVFFLLIAVQWFRRVMREYKRTILQNKKSQLANTNISSLSTKTNNFKLQSSPIQDFLVPILSCLSHNWFWALNSQNAIVKNDNIYIYPNVLEHIFYCALDTIEWSVHHVVMLLFMYFNGYIFISCMVGAMVGYFLFHYEPMSKQANSTNDEEKRCCR</sequence>
<evidence type="ECO:0000313" key="8">
    <source>
        <dbReference type="Proteomes" id="UP000095038"/>
    </source>
</evidence>
<evidence type="ECO:0000256" key="3">
    <source>
        <dbReference type="ARBA" id="ARBA00022692"/>
    </source>
</evidence>
<evidence type="ECO:0000256" key="4">
    <source>
        <dbReference type="ARBA" id="ARBA00022989"/>
    </source>
</evidence>
<keyword evidence="3 6" id="KW-0812">Transmembrane</keyword>
<dbReference type="OrthoDB" id="161814at2759"/>
<dbReference type="GO" id="GO:0016020">
    <property type="term" value="C:membrane"/>
    <property type="evidence" value="ECO:0007669"/>
    <property type="project" value="UniProtKB-SubCell"/>
</dbReference>
<dbReference type="Pfam" id="PF04145">
    <property type="entry name" value="Ctr"/>
    <property type="match status" value="1"/>
</dbReference>
<dbReference type="InterPro" id="IPR007274">
    <property type="entry name" value="Cop_transporter"/>
</dbReference>
<evidence type="ECO:0000313" key="7">
    <source>
        <dbReference type="EMBL" id="ODV63344.1"/>
    </source>
</evidence>
<keyword evidence="5 6" id="KW-0472">Membrane</keyword>
<keyword evidence="8" id="KW-1185">Reference proteome</keyword>
<gene>
    <name evidence="7" type="ORF">ASCRUDRAFT_26101</name>
</gene>
<feature type="transmembrane region" description="Helical" evidence="6">
    <location>
        <begin position="32"/>
        <end position="49"/>
    </location>
</feature>
<keyword evidence="6" id="KW-0187">Copper transport</keyword>
<evidence type="ECO:0000256" key="1">
    <source>
        <dbReference type="ARBA" id="ARBA00004141"/>
    </source>
</evidence>
<feature type="non-terminal residue" evidence="7">
    <location>
        <position position="1"/>
    </location>
</feature>